<dbReference type="InterPro" id="IPR035965">
    <property type="entry name" value="PAS-like_dom_sf"/>
</dbReference>
<dbReference type="Pfam" id="PF07730">
    <property type="entry name" value="HisKA_3"/>
    <property type="match status" value="1"/>
</dbReference>
<dbReference type="InterPro" id="IPR005467">
    <property type="entry name" value="His_kinase_dom"/>
</dbReference>
<proteinExistence type="predicted"/>
<evidence type="ECO:0000259" key="8">
    <source>
        <dbReference type="PROSITE" id="PS50113"/>
    </source>
</evidence>
<dbReference type="EMBL" id="FZOT01000005">
    <property type="protein sequence ID" value="SNS72900.1"/>
    <property type="molecule type" value="Genomic_DNA"/>
</dbReference>
<dbReference type="InterPro" id="IPR000014">
    <property type="entry name" value="PAS"/>
</dbReference>
<sequence>MLLSMLVLSGWLMPNAFMLRVFPAVLGMGLPNALAFLLLGLALMPFGSGRWGHQALQVAAGCALVGIGTASLVVRGAPDGMLSPAGMAWLEAFLFLGRSAHDAYAATPSLAFIAAGFALILLPSARRKLAGSLIPLWAFFIFVAGLIGLAGIPLDLDHFYPRFQGPDMPLLSAAALIAASISIWQAWRRADAFWSRSRLEEDEKVSLIGGAVLMLVALTAGIAISSTQYRTLEATLSETLQGALNRRINLFRHFLEQRHADALSIAVRHVTVDAASALAAAPTDAAAREGWRMAAEASLSTSITGISLMDLNGNVLARAGSFHDDGQVDADLSPAMPARLQWHEDSMYLQSRVAVTAEGRTIAALLVQQRLPVITRELLSPPSGATGEMGLCTRGSGQNICFPQARNPRPYITSQVDHSGNPLAMTLALDGRAGIYRGQDYRGHEVISAYGTFPGMKLGMVVKQDADELYQPIRAQLEQTFPLLLAIVLVGACLLRASLKPLAARLLQSERQARDKEMRIRSVVDNVGEGIITFGHDGRIESFNHAAASIFGYASAEAIGMPIDRLLPEHARRLSRIEIRRHVRNGQGKVIGRRNVEMFGLRRDGAAFAMELTVTASQNDGAALLVAIVRDITERLRTREALRQANVDLEQRVEQRTAELKAANQLLTQEIVQRGQVEQTLRESEEQLRGIAAYQSRLKEEERKRIAREIHDELGGLLTGIKSYLSYAIDAIENGGAVGGEHLQQTANLADSAIDTVRRVITDLRPSVLDHLGLWPALEWHVDQVRKRSGLACSMDIDALAEATSLDAERSTAVFRIIQESLTNVVRHAQASAVTIRAVREEDSVLIELEDNGRGVEPGSYLNSRSWGIVGMHERARYLGGELSIAGVAGQGTVVTLRMPIEVVDVS</sequence>
<feature type="transmembrane region" description="Helical" evidence="5">
    <location>
        <begin position="58"/>
        <end position="77"/>
    </location>
</feature>
<dbReference type="Pfam" id="PF02518">
    <property type="entry name" value="HATPase_c"/>
    <property type="match status" value="1"/>
</dbReference>
<dbReference type="PROSITE" id="PS50109">
    <property type="entry name" value="HIS_KIN"/>
    <property type="match status" value="1"/>
</dbReference>
<dbReference type="PROSITE" id="PS50112">
    <property type="entry name" value="PAS"/>
    <property type="match status" value="1"/>
</dbReference>
<dbReference type="SUPFAM" id="SSF55785">
    <property type="entry name" value="PYP-like sensor domain (PAS domain)"/>
    <property type="match status" value="1"/>
</dbReference>
<feature type="transmembrane region" description="Helical" evidence="5">
    <location>
        <begin position="28"/>
        <end position="46"/>
    </location>
</feature>
<evidence type="ECO:0000256" key="1">
    <source>
        <dbReference type="ARBA" id="ARBA00022679"/>
    </source>
</evidence>
<feature type="domain" description="PAC" evidence="8">
    <location>
        <begin position="594"/>
        <end position="644"/>
    </location>
</feature>
<dbReference type="Gene3D" id="1.20.5.1930">
    <property type="match status" value="1"/>
</dbReference>
<keyword evidence="2" id="KW-0418">Kinase</keyword>
<dbReference type="InterPro" id="IPR000700">
    <property type="entry name" value="PAS-assoc_C"/>
</dbReference>
<feature type="coiled-coil region" evidence="4">
    <location>
        <begin position="639"/>
        <end position="670"/>
    </location>
</feature>
<dbReference type="PANTHER" id="PTHR24421">
    <property type="entry name" value="NITRATE/NITRITE SENSOR PROTEIN NARX-RELATED"/>
    <property type="match status" value="1"/>
</dbReference>
<evidence type="ECO:0000259" key="7">
    <source>
        <dbReference type="PROSITE" id="PS50112"/>
    </source>
</evidence>
<feature type="transmembrane region" description="Helical" evidence="5">
    <location>
        <begin position="103"/>
        <end position="122"/>
    </location>
</feature>
<keyword evidence="5" id="KW-1133">Transmembrane helix</keyword>
<evidence type="ECO:0000256" key="4">
    <source>
        <dbReference type="SAM" id="Coils"/>
    </source>
</evidence>
<dbReference type="OrthoDB" id="9797605at2"/>
<dbReference type="PANTHER" id="PTHR24421:SF59">
    <property type="entry name" value="OXYGEN SENSOR HISTIDINE KINASE NREB"/>
    <property type="match status" value="1"/>
</dbReference>
<evidence type="ECO:0000256" key="5">
    <source>
        <dbReference type="SAM" id="Phobius"/>
    </source>
</evidence>
<name>A0A239GUU5_9BURK</name>
<evidence type="ECO:0000259" key="6">
    <source>
        <dbReference type="PROSITE" id="PS50109"/>
    </source>
</evidence>
<keyword evidence="5" id="KW-0812">Transmembrane</keyword>
<organism evidence="9 10">
    <name type="scientific">Noviherbaspirillum humi</name>
    <dbReference type="NCBI Taxonomy" id="1688639"/>
    <lineage>
        <taxon>Bacteria</taxon>
        <taxon>Pseudomonadati</taxon>
        <taxon>Pseudomonadota</taxon>
        <taxon>Betaproteobacteria</taxon>
        <taxon>Burkholderiales</taxon>
        <taxon>Oxalobacteraceae</taxon>
        <taxon>Noviherbaspirillum</taxon>
    </lineage>
</organism>
<keyword evidence="10" id="KW-1185">Reference proteome</keyword>
<dbReference type="Gene3D" id="3.30.450.20">
    <property type="entry name" value="PAS domain"/>
    <property type="match status" value="1"/>
</dbReference>
<keyword evidence="4" id="KW-0175">Coiled coil</keyword>
<keyword evidence="5" id="KW-0472">Membrane</keyword>
<protein>
    <submittedName>
        <fullName evidence="9">PAS domain S-box-containing protein</fullName>
    </submittedName>
</protein>
<feature type="transmembrane region" description="Helical" evidence="5">
    <location>
        <begin position="134"/>
        <end position="156"/>
    </location>
</feature>
<feature type="domain" description="Histidine kinase" evidence="6">
    <location>
        <begin position="705"/>
        <end position="903"/>
    </location>
</feature>
<dbReference type="RefSeq" id="WP_089399341.1">
    <property type="nucleotide sequence ID" value="NZ_FZOT01000005.1"/>
</dbReference>
<feature type="domain" description="PAS" evidence="7">
    <location>
        <begin position="516"/>
        <end position="586"/>
    </location>
</feature>
<keyword evidence="1" id="KW-0808">Transferase</keyword>
<dbReference type="NCBIfam" id="TIGR00229">
    <property type="entry name" value="sensory_box"/>
    <property type="match status" value="1"/>
</dbReference>
<dbReference type="GO" id="GO:0000155">
    <property type="term" value="F:phosphorelay sensor kinase activity"/>
    <property type="evidence" value="ECO:0007669"/>
    <property type="project" value="InterPro"/>
</dbReference>
<gene>
    <name evidence="9" type="ORF">SAMN06265795_105204</name>
</gene>
<dbReference type="GO" id="GO:0046983">
    <property type="term" value="F:protein dimerization activity"/>
    <property type="evidence" value="ECO:0007669"/>
    <property type="project" value="InterPro"/>
</dbReference>
<evidence type="ECO:0000313" key="9">
    <source>
        <dbReference type="EMBL" id="SNS72900.1"/>
    </source>
</evidence>
<dbReference type="Gene3D" id="3.30.565.10">
    <property type="entry name" value="Histidine kinase-like ATPase, C-terminal domain"/>
    <property type="match status" value="1"/>
</dbReference>
<dbReference type="InterPro" id="IPR003594">
    <property type="entry name" value="HATPase_dom"/>
</dbReference>
<dbReference type="InterPro" id="IPR036890">
    <property type="entry name" value="HATPase_C_sf"/>
</dbReference>
<feature type="transmembrane region" description="Helical" evidence="5">
    <location>
        <begin position="168"/>
        <end position="187"/>
    </location>
</feature>
<dbReference type="SMART" id="SM00091">
    <property type="entry name" value="PAS"/>
    <property type="match status" value="1"/>
</dbReference>
<keyword evidence="3" id="KW-0902">Two-component regulatory system</keyword>
<dbReference type="CDD" id="cd16917">
    <property type="entry name" value="HATPase_UhpB-NarQ-NarX-like"/>
    <property type="match status" value="1"/>
</dbReference>
<dbReference type="Pfam" id="PF13426">
    <property type="entry name" value="PAS_9"/>
    <property type="match status" value="1"/>
</dbReference>
<evidence type="ECO:0000313" key="10">
    <source>
        <dbReference type="Proteomes" id="UP000198284"/>
    </source>
</evidence>
<dbReference type="PROSITE" id="PS50113">
    <property type="entry name" value="PAC"/>
    <property type="match status" value="1"/>
</dbReference>
<dbReference type="AlphaFoldDB" id="A0A239GUU5"/>
<evidence type="ECO:0000256" key="2">
    <source>
        <dbReference type="ARBA" id="ARBA00022777"/>
    </source>
</evidence>
<dbReference type="InterPro" id="IPR050482">
    <property type="entry name" value="Sensor_HK_TwoCompSys"/>
</dbReference>
<reference evidence="9 10" key="1">
    <citation type="submission" date="2017-06" db="EMBL/GenBank/DDBJ databases">
        <authorList>
            <person name="Kim H.J."/>
            <person name="Triplett B.A."/>
        </authorList>
    </citation>
    <scope>NUCLEOTIDE SEQUENCE [LARGE SCALE GENOMIC DNA]</scope>
    <source>
        <strain evidence="9 10">U15</strain>
    </source>
</reference>
<dbReference type="GO" id="GO:0016020">
    <property type="term" value="C:membrane"/>
    <property type="evidence" value="ECO:0007669"/>
    <property type="project" value="InterPro"/>
</dbReference>
<dbReference type="SUPFAM" id="SSF55874">
    <property type="entry name" value="ATPase domain of HSP90 chaperone/DNA topoisomerase II/histidine kinase"/>
    <property type="match status" value="1"/>
</dbReference>
<dbReference type="InterPro" id="IPR011712">
    <property type="entry name" value="Sig_transdc_His_kin_sub3_dim/P"/>
</dbReference>
<feature type="transmembrane region" description="Helical" evidence="5">
    <location>
        <begin position="207"/>
        <end position="225"/>
    </location>
</feature>
<dbReference type="SMART" id="SM00387">
    <property type="entry name" value="HATPase_c"/>
    <property type="match status" value="1"/>
</dbReference>
<accession>A0A239GUU5</accession>
<dbReference type="CDD" id="cd00130">
    <property type="entry name" value="PAS"/>
    <property type="match status" value="1"/>
</dbReference>
<dbReference type="Proteomes" id="UP000198284">
    <property type="component" value="Unassembled WGS sequence"/>
</dbReference>
<evidence type="ECO:0000256" key="3">
    <source>
        <dbReference type="ARBA" id="ARBA00023012"/>
    </source>
</evidence>